<evidence type="ECO:0000313" key="5">
    <source>
        <dbReference type="EMBL" id="SEE65494.1"/>
    </source>
</evidence>
<evidence type="ECO:0000256" key="2">
    <source>
        <dbReference type="ARBA" id="ARBA00023125"/>
    </source>
</evidence>
<proteinExistence type="predicted"/>
<dbReference type="PROSITE" id="PS00041">
    <property type="entry name" value="HTH_ARAC_FAMILY_1"/>
    <property type="match status" value="1"/>
</dbReference>
<dbReference type="RefSeq" id="WP_216094356.1">
    <property type="nucleotide sequence ID" value="NZ_FNUC01000003.1"/>
</dbReference>
<protein>
    <submittedName>
        <fullName evidence="5">AraC-type DNA-binding protein</fullName>
    </submittedName>
</protein>
<dbReference type="InterPro" id="IPR018060">
    <property type="entry name" value="HTH_AraC"/>
</dbReference>
<accession>A0A1H5KLJ5</accession>
<sequence length="267" mass="29530">MRGRVVSLTERWGSDPLWCEEYGYGIGSPGGIYLLKYRSVGVLDFGERRQDFLHQLYWAPGGVLTARHGVSVRFVGEGEAFWVHRAVSHEVRVTGGDLVYRVCLREVPPALDGLRAGAVSVDAEAGRLLRAIARPGYEERRALEARGRILAGLGVFADELPGRAVTGAGLAATVARALAHDPGDDTRLDEWAARLHTSVTTLQRDFRREFGTSYRRYRTQVRLRAARVLLQTEPVTRVARRVGYASPSAFVAAYGKEFGHTPGGRRR</sequence>
<evidence type="ECO:0000256" key="1">
    <source>
        <dbReference type="ARBA" id="ARBA00023015"/>
    </source>
</evidence>
<evidence type="ECO:0000256" key="3">
    <source>
        <dbReference type="ARBA" id="ARBA00023163"/>
    </source>
</evidence>
<keyword evidence="1" id="KW-0805">Transcription regulation</keyword>
<dbReference type="SMART" id="SM00342">
    <property type="entry name" value="HTH_ARAC"/>
    <property type="match status" value="1"/>
</dbReference>
<dbReference type="Pfam" id="PF12833">
    <property type="entry name" value="HTH_18"/>
    <property type="match status" value="1"/>
</dbReference>
<dbReference type="Proteomes" id="UP000181980">
    <property type="component" value="Unassembled WGS sequence"/>
</dbReference>
<dbReference type="InterPro" id="IPR018062">
    <property type="entry name" value="HTH_AraC-typ_CS"/>
</dbReference>
<organism evidence="5 6">
    <name type="scientific">Jiangella alba</name>
    <dbReference type="NCBI Taxonomy" id="561176"/>
    <lineage>
        <taxon>Bacteria</taxon>
        <taxon>Bacillati</taxon>
        <taxon>Actinomycetota</taxon>
        <taxon>Actinomycetes</taxon>
        <taxon>Jiangellales</taxon>
        <taxon>Jiangellaceae</taxon>
        <taxon>Jiangella</taxon>
    </lineage>
</organism>
<dbReference type="EMBL" id="FNUC01000003">
    <property type="protein sequence ID" value="SEE65494.1"/>
    <property type="molecule type" value="Genomic_DNA"/>
</dbReference>
<dbReference type="GO" id="GO:0043565">
    <property type="term" value="F:sequence-specific DNA binding"/>
    <property type="evidence" value="ECO:0007669"/>
    <property type="project" value="InterPro"/>
</dbReference>
<dbReference type="PROSITE" id="PS01124">
    <property type="entry name" value="HTH_ARAC_FAMILY_2"/>
    <property type="match status" value="1"/>
</dbReference>
<dbReference type="PANTHER" id="PTHR11019">
    <property type="entry name" value="HTH-TYPE TRANSCRIPTIONAL REGULATOR NIMR"/>
    <property type="match status" value="1"/>
</dbReference>
<dbReference type="InterPro" id="IPR009057">
    <property type="entry name" value="Homeodomain-like_sf"/>
</dbReference>
<evidence type="ECO:0000313" key="6">
    <source>
        <dbReference type="Proteomes" id="UP000181980"/>
    </source>
</evidence>
<dbReference type="SUPFAM" id="SSF46689">
    <property type="entry name" value="Homeodomain-like"/>
    <property type="match status" value="2"/>
</dbReference>
<gene>
    <name evidence="5" type="ORF">SAMN04488561_2130</name>
</gene>
<keyword evidence="3" id="KW-0804">Transcription</keyword>
<dbReference type="Gene3D" id="1.10.10.60">
    <property type="entry name" value="Homeodomain-like"/>
    <property type="match status" value="1"/>
</dbReference>
<dbReference type="GO" id="GO:0003700">
    <property type="term" value="F:DNA-binding transcription factor activity"/>
    <property type="evidence" value="ECO:0007669"/>
    <property type="project" value="InterPro"/>
</dbReference>
<keyword evidence="6" id="KW-1185">Reference proteome</keyword>
<keyword evidence="2 5" id="KW-0238">DNA-binding</keyword>
<dbReference type="STRING" id="561176.SAMN04488561_2130"/>
<reference evidence="6" key="1">
    <citation type="submission" date="2016-10" db="EMBL/GenBank/DDBJ databases">
        <authorList>
            <person name="Varghese N."/>
            <person name="Submissions S."/>
        </authorList>
    </citation>
    <scope>NUCLEOTIDE SEQUENCE [LARGE SCALE GENOMIC DNA]</scope>
    <source>
        <strain evidence="6">DSM 45237</strain>
    </source>
</reference>
<dbReference type="AlphaFoldDB" id="A0A1H5KLJ5"/>
<dbReference type="PANTHER" id="PTHR11019:SF199">
    <property type="entry name" value="HTH-TYPE TRANSCRIPTIONAL REGULATOR NIMR"/>
    <property type="match status" value="1"/>
</dbReference>
<name>A0A1H5KLJ5_9ACTN</name>
<evidence type="ECO:0000259" key="4">
    <source>
        <dbReference type="PROSITE" id="PS01124"/>
    </source>
</evidence>
<feature type="domain" description="HTH araC/xylS-type" evidence="4">
    <location>
        <begin position="172"/>
        <end position="267"/>
    </location>
</feature>